<dbReference type="AlphaFoldDB" id="A0A0F9P3Q3"/>
<evidence type="ECO:0000313" key="1">
    <source>
        <dbReference type="EMBL" id="KKM95695.1"/>
    </source>
</evidence>
<name>A0A0F9P3Q3_9ZZZZ</name>
<reference evidence="1" key="1">
    <citation type="journal article" date="2015" name="Nature">
        <title>Complex archaea that bridge the gap between prokaryotes and eukaryotes.</title>
        <authorList>
            <person name="Spang A."/>
            <person name="Saw J.H."/>
            <person name="Jorgensen S.L."/>
            <person name="Zaremba-Niedzwiedzka K."/>
            <person name="Martijn J."/>
            <person name="Lind A.E."/>
            <person name="van Eijk R."/>
            <person name="Schleper C."/>
            <person name="Guy L."/>
            <person name="Ettema T.J."/>
        </authorList>
    </citation>
    <scope>NUCLEOTIDE SEQUENCE</scope>
</reference>
<protein>
    <submittedName>
        <fullName evidence="1">Uncharacterized protein</fullName>
    </submittedName>
</protein>
<proteinExistence type="predicted"/>
<accession>A0A0F9P3Q3</accession>
<gene>
    <name evidence="1" type="ORF">LCGC14_1185680</name>
</gene>
<dbReference type="EMBL" id="LAZR01005973">
    <property type="protein sequence ID" value="KKM95695.1"/>
    <property type="molecule type" value="Genomic_DNA"/>
</dbReference>
<sequence length="92" mass="10942">MKTVLELLKTKTLRQVHVAHALGRISTRERRQFEKFWHWNPANFSEVNVLIRDLFFEAHGVKAYRYRIGRVLTTLDRLNAVERAGKDVLFDF</sequence>
<organism evidence="1">
    <name type="scientific">marine sediment metagenome</name>
    <dbReference type="NCBI Taxonomy" id="412755"/>
    <lineage>
        <taxon>unclassified sequences</taxon>
        <taxon>metagenomes</taxon>
        <taxon>ecological metagenomes</taxon>
    </lineage>
</organism>
<comment type="caution">
    <text evidence="1">The sequence shown here is derived from an EMBL/GenBank/DDBJ whole genome shotgun (WGS) entry which is preliminary data.</text>
</comment>